<dbReference type="Pfam" id="PF07690">
    <property type="entry name" value="MFS_1"/>
    <property type="match status" value="1"/>
</dbReference>
<dbReference type="AlphaFoldDB" id="A0A9Q4FRB1"/>
<keyword evidence="2 5" id="KW-0812">Transmembrane</keyword>
<keyword evidence="8" id="KW-1185">Reference proteome</keyword>
<dbReference type="PANTHER" id="PTHR23501:SF154">
    <property type="entry name" value="MULTIDRUG-EFFLUX TRANSPORTER RV1634-RELATED"/>
    <property type="match status" value="1"/>
</dbReference>
<evidence type="ECO:0000256" key="2">
    <source>
        <dbReference type="ARBA" id="ARBA00022692"/>
    </source>
</evidence>
<dbReference type="InterPro" id="IPR020846">
    <property type="entry name" value="MFS_dom"/>
</dbReference>
<evidence type="ECO:0000313" key="8">
    <source>
        <dbReference type="Proteomes" id="UP001060275"/>
    </source>
</evidence>
<dbReference type="InterPro" id="IPR036259">
    <property type="entry name" value="MFS_trans_sf"/>
</dbReference>
<feature type="transmembrane region" description="Helical" evidence="5">
    <location>
        <begin position="171"/>
        <end position="193"/>
    </location>
</feature>
<dbReference type="GO" id="GO:0022857">
    <property type="term" value="F:transmembrane transporter activity"/>
    <property type="evidence" value="ECO:0007669"/>
    <property type="project" value="InterPro"/>
</dbReference>
<feature type="transmembrane region" description="Helical" evidence="5">
    <location>
        <begin position="432"/>
        <end position="455"/>
    </location>
</feature>
<proteinExistence type="predicted"/>
<comment type="caution">
    <text evidence="7">The sequence shown here is derived from an EMBL/GenBank/DDBJ whole genome shotgun (WGS) entry which is preliminary data.</text>
</comment>
<keyword evidence="3 5" id="KW-1133">Transmembrane helix</keyword>
<feature type="transmembrane region" description="Helical" evidence="5">
    <location>
        <begin position="54"/>
        <end position="74"/>
    </location>
</feature>
<protein>
    <submittedName>
        <fullName evidence="7">MFS transporter</fullName>
    </submittedName>
</protein>
<organism evidence="7 8">
    <name type="scientific">Devosia ureilytica</name>
    <dbReference type="NCBI Taxonomy" id="2952754"/>
    <lineage>
        <taxon>Bacteria</taxon>
        <taxon>Pseudomonadati</taxon>
        <taxon>Pseudomonadota</taxon>
        <taxon>Alphaproteobacteria</taxon>
        <taxon>Hyphomicrobiales</taxon>
        <taxon>Devosiaceae</taxon>
        <taxon>Devosia</taxon>
    </lineage>
</organism>
<accession>A0A9Q4FRB1</accession>
<dbReference type="EMBL" id="JAMWDU010000001">
    <property type="protein sequence ID" value="MCP8885624.1"/>
    <property type="molecule type" value="Genomic_DNA"/>
</dbReference>
<feature type="transmembrane region" description="Helical" evidence="5">
    <location>
        <begin position="270"/>
        <end position="291"/>
    </location>
</feature>
<evidence type="ECO:0000256" key="5">
    <source>
        <dbReference type="SAM" id="Phobius"/>
    </source>
</evidence>
<dbReference type="Gene3D" id="1.20.1250.20">
    <property type="entry name" value="MFS general substrate transporter like domains"/>
    <property type="match status" value="1"/>
</dbReference>
<feature type="transmembrane region" description="Helical" evidence="5">
    <location>
        <begin position="337"/>
        <end position="356"/>
    </location>
</feature>
<evidence type="ECO:0000313" key="7">
    <source>
        <dbReference type="EMBL" id="MCP8885624.1"/>
    </source>
</evidence>
<name>A0A9Q4FRB1_9HYPH</name>
<feature type="transmembrane region" description="Helical" evidence="5">
    <location>
        <begin position="110"/>
        <end position="131"/>
    </location>
</feature>
<evidence type="ECO:0000256" key="1">
    <source>
        <dbReference type="ARBA" id="ARBA00004141"/>
    </source>
</evidence>
<keyword evidence="4 5" id="KW-0472">Membrane</keyword>
<evidence type="ECO:0000256" key="4">
    <source>
        <dbReference type="ARBA" id="ARBA00023136"/>
    </source>
</evidence>
<dbReference type="PROSITE" id="PS50850">
    <property type="entry name" value="MFS"/>
    <property type="match status" value="1"/>
</dbReference>
<feature type="transmembrane region" description="Helical" evidence="5">
    <location>
        <begin position="303"/>
        <end position="325"/>
    </location>
</feature>
<reference evidence="7" key="1">
    <citation type="submission" date="2022-06" db="EMBL/GenBank/DDBJ databases">
        <title>Devosia sp. XJ19-45 genome assembly.</title>
        <authorList>
            <person name="Li B."/>
            <person name="Cai M."/>
            <person name="Nie G."/>
            <person name="Li W."/>
        </authorList>
    </citation>
    <scope>NUCLEOTIDE SEQUENCE</scope>
    <source>
        <strain evidence="7">XJ19-45</strain>
    </source>
</reference>
<dbReference type="InterPro" id="IPR011701">
    <property type="entry name" value="MFS"/>
</dbReference>
<feature type="transmembrane region" description="Helical" evidence="5">
    <location>
        <begin position="17"/>
        <end position="42"/>
    </location>
</feature>
<evidence type="ECO:0000256" key="3">
    <source>
        <dbReference type="ARBA" id="ARBA00022989"/>
    </source>
</evidence>
<dbReference type="RefSeq" id="WP_254673158.1">
    <property type="nucleotide sequence ID" value="NZ_JAMWDU010000001.1"/>
</dbReference>
<feature type="transmembrane region" description="Helical" evidence="5">
    <location>
        <begin position="231"/>
        <end position="249"/>
    </location>
</feature>
<feature type="transmembrane region" description="Helical" evidence="5">
    <location>
        <begin position="405"/>
        <end position="426"/>
    </location>
</feature>
<dbReference type="GO" id="GO:0005886">
    <property type="term" value="C:plasma membrane"/>
    <property type="evidence" value="ECO:0007669"/>
    <property type="project" value="TreeGrafter"/>
</dbReference>
<dbReference type="SUPFAM" id="SSF103473">
    <property type="entry name" value="MFS general substrate transporter"/>
    <property type="match status" value="1"/>
</dbReference>
<gene>
    <name evidence="7" type="ORF">NF348_00700</name>
</gene>
<dbReference type="PANTHER" id="PTHR23501">
    <property type="entry name" value="MAJOR FACILITATOR SUPERFAMILY"/>
    <property type="match status" value="1"/>
</dbReference>
<feature type="transmembrane region" description="Helical" evidence="5">
    <location>
        <begin position="86"/>
        <end position="104"/>
    </location>
</feature>
<feature type="transmembrane region" description="Helical" evidence="5">
    <location>
        <begin position="143"/>
        <end position="165"/>
    </location>
</feature>
<evidence type="ECO:0000259" key="6">
    <source>
        <dbReference type="PROSITE" id="PS50850"/>
    </source>
</evidence>
<feature type="transmembrane region" description="Helical" evidence="5">
    <location>
        <begin position="362"/>
        <end position="384"/>
    </location>
</feature>
<comment type="subcellular location">
    <subcellularLocation>
        <location evidence="1">Membrane</location>
        <topology evidence="1">Multi-pass membrane protein</topology>
    </subcellularLocation>
</comment>
<sequence>MSDTVEGRWAEIFGPRYLAVTTILALGVSLFAFNAFLSSTALPSAVQELGGLEVISWATTLYLVFAIVGGAAAAMLKRRLGSRRALLSLAGVFLIGTLVAAIATDMSQVLVGRAIQGFGEGVVAALCFALIPELFPSRLVPKVFGMQAMVWAVAAFGGPAGAGALTELISWRAAFLINVPLVLIFGAMVLAVVPRGDTPPQAHGFPGLRLLTIGGGTMLVALAAIVPPVQAAALLVGAIVALCAAVWLDRRSAERLMPLDAFSLRSAVGAGLWMFLLMPIAGAATGVYLVLLLQQLWGYGPTHAAVIGAVMAIGWSLSSVTVANVRQRSTRRILIRTGPVMLALGLVGVLGGLQMAQPGLVIVAQLAIGMGFGISNGYTMLTIMEASSDAERDRTSALLPTTQSAGNALGAALAGVAANAAGYAAATDTGAILAAIVPLFILAMAFAGLAFLAALRMVQLAKVTPISAFASE</sequence>
<feature type="domain" description="Major facilitator superfamily (MFS) profile" evidence="6">
    <location>
        <begin position="20"/>
        <end position="462"/>
    </location>
</feature>
<feature type="transmembrane region" description="Helical" evidence="5">
    <location>
        <begin position="205"/>
        <end position="225"/>
    </location>
</feature>
<dbReference type="Proteomes" id="UP001060275">
    <property type="component" value="Unassembled WGS sequence"/>
</dbReference>